<dbReference type="Proteomes" id="UP000034189">
    <property type="component" value="Chromosome"/>
</dbReference>
<evidence type="ECO:0000313" key="2">
    <source>
        <dbReference type="Proteomes" id="UP000034189"/>
    </source>
</evidence>
<accession>A0A0F7CJ92</accession>
<name>A0A0F7CJ92_PAEDU</name>
<dbReference type="HOGENOM" id="CLU_046846_1_0_9"/>
<dbReference type="EMBL" id="CP011114">
    <property type="protein sequence ID" value="AKG35971.1"/>
    <property type="molecule type" value="Genomic_DNA"/>
</dbReference>
<gene>
    <name evidence="1" type="ORF">VK70_16535</name>
</gene>
<dbReference type="AlphaFoldDB" id="A0A0F7CJ92"/>
<sequence>MESSMIRCKIEFYIRENGLTLQGFAEKCGLNRGTLSAVINRNPPRSISVRELDMISWGMELPEGELYSLYAEECLMQSAPHWRRVKPFLLRCAAIGKLDCIKIVLEKLADDLSYIRGIFVAAEQMFDQGHREASGLLYQCVIECEKYNNSERLAISYYRLLQINIGQDAQVNLRAALRFEPYRSGLPVQHRLDALIELIKIYFSVHNWEQLESLADELIEQSQAVYAERERGKRSSNPSRVEPIRLQKPLIRYFGQGYLCKATALQKMGRYEEAKEAIDCYADLSWLGPADDEEVRQVLQFREWATANSYTQDILMGRQESLEAYVDFLRSHPNEILSGLVTIVQSANKYHFSIDWIINEFADSISGFDQFTDVVNMERRLRFAIQYSIYCVRRGKMKEGMESCLKALALSSTTNSETYFGDLIKEFMHVQKPV</sequence>
<proteinExistence type="predicted"/>
<reference evidence="1 2" key="2">
    <citation type="journal article" date="2016" name="Genome Announc.">
        <title>Genome Sequence of a Gram-Positive Diazotroph, Paenibacillus durus Type Strain ATCC 35681.</title>
        <authorList>
            <person name="Halim M.A."/>
            <person name="Rahman A.Y."/>
            <person name="Sim K.S."/>
            <person name="Yam H.C."/>
            <person name="Rahim A.A."/>
            <person name="Ghazali A.H."/>
            <person name="Najimudin N."/>
        </authorList>
    </citation>
    <scope>NUCLEOTIDE SEQUENCE [LARGE SCALE GENOMIC DNA]</scope>
    <source>
        <strain evidence="1 2">ATCC 35681</strain>
    </source>
</reference>
<organism evidence="1 2">
    <name type="scientific">Paenibacillus durus ATCC 35681</name>
    <dbReference type="NCBI Taxonomy" id="1333534"/>
    <lineage>
        <taxon>Bacteria</taxon>
        <taxon>Bacillati</taxon>
        <taxon>Bacillota</taxon>
        <taxon>Bacilli</taxon>
        <taxon>Bacillales</taxon>
        <taxon>Paenibacillaceae</taxon>
        <taxon>Paenibacillus</taxon>
    </lineage>
</organism>
<evidence type="ECO:0008006" key="3">
    <source>
        <dbReference type="Google" id="ProtNLM"/>
    </source>
</evidence>
<evidence type="ECO:0000313" key="1">
    <source>
        <dbReference type="EMBL" id="AKG35971.1"/>
    </source>
</evidence>
<reference evidence="1 2" key="1">
    <citation type="submission" date="2015-03" db="EMBL/GenBank/DDBJ databases">
        <authorList>
            <person name="Abdul Halim M."/>
        </authorList>
    </citation>
    <scope>NUCLEOTIDE SEQUENCE [LARGE SCALE GENOMIC DNA]</scope>
    <source>
        <strain evidence="1 2">ATCC 35681</strain>
    </source>
</reference>
<protein>
    <recommendedName>
        <fullName evidence="3">DNA-binding protein</fullName>
    </recommendedName>
</protein>
<dbReference type="PATRIC" id="fig|1333534.5.peg.3640"/>